<feature type="coiled-coil region" evidence="1">
    <location>
        <begin position="192"/>
        <end position="226"/>
    </location>
</feature>
<dbReference type="Proteomes" id="UP001275436">
    <property type="component" value="Unassembled WGS sequence"/>
</dbReference>
<proteinExistence type="predicted"/>
<accession>A0ABQ5TJC4</accession>
<sequence>MKLYLIDQANKHKEELNKSLDSFLEADAQPKLFLTNFFNPSDSSSYNPILKVVDRKEYSYQDIQNYIAEKVIVYLKTLDEDVDISLTYPSSYPSNFKVSYRGEHIISFSIQRHHYSSSLRFNKVDSWKKRINSNNEIIADRLDELQKYKRYKKNLLSVFSKKEYETLSVLEYIFIIAKDTLLLLKAGKAKIKENIQVAIDKHNNSINKLEEENAEYEGYIEEYEKILPQLKAKNKLWQNIMKDMGYKELRSS</sequence>
<reference evidence="2 3" key="1">
    <citation type="submission" date="2023-02" db="EMBL/GenBank/DDBJ databases">
        <title>Oceanobacillus kimchii IFOP_LL358 isolated form Alexandrium catenella lab strain.</title>
        <authorList>
            <person name="Gajardo G."/>
            <person name="Ueki S."/>
            <person name="Maruyama F."/>
        </authorList>
    </citation>
    <scope>NUCLEOTIDE SEQUENCE [LARGE SCALE GENOMIC DNA]</scope>
    <source>
        <strain evidence="2 3">IFOP_LL358</strain>
    </source>
</reference>
<evidence type="ECO:0000256" key="1">
    <source>
        <dbReference type="SAM" id="Coils"/>
    </source>
</evidence>
<evidence type="ECO:0000313" key="2">
    <source>
        <dbReference type="EMBL" id="GLO66257.1"/>
    </source>
</evidence>
<protein>
    <submittedName>
        <fullName evidence="2">Uncharacterized protein</fullName>
    </submittedName>
</protein>
<organism evidence="2 3">
    <name type="scientific">Oceanobacillus kimchii</name>
    <dbReference type="NCBI Taxonomy" id="746691"/>
    <lineage>
        <taxon>Bacteria</taxon>
        <taxon>Bacillati</taxon>
        <taxon>Bacillota</taxon>
        <taxon>Bacilli</taxon>
        <taxon>Bacillales</taxon>
        <taxon>Bacillaceae</taxon>
        <taxon>Oceanobacillus</taxon>
    </lineage>
</organism>
<dbReference type="RefSeq" id="WP_317958131.1">
    <property type="nucleotide sequence ID" value="NZ_BSKO01000001.1"/>
</dbReference>
<name>A0ABQ5TJC4_9BACI</name>
<comment type="caution">
    <text evidence="2">The sequence shown here is derived from an EMBL/GenBank/DDBJ whole genome shotgun (WGS) entry which is preliminary data.</text>
</comment>
<keyword evidence="3" id="KW-1185">Reference proteome</keyword>
<dbReference type="EMBL" id="BSKO01000001">
    <property type="protein sequence ID" value="GLO66257.1"/>
    <property type="molecule type" value="Genomic_DNA"/>
</dbReference>
<gene>
    <name evidence="2" type="ORF">MACH08_20410</name>
</gene>
<keyword evidence="1" id="KW-0175">Coiled coil</keyword>
<evidence type="ECO:0000313" key="3">
    <source>
        <dbReference type="Proteomes" id="UP001275436"/>
    </source>
</evidence>